<proteinExistence type="predicted"/>
<dbReference type="Gene3D" id="1.20.120.330">
    <property type="entry name" value="Nucleotidyltransferases domain 2"/>
    <property type="match status" value="1"/>
</dbReference>
<accession>A0A177M3X0</accession>
<comment type="caution">
    <text evidence="1">The sequence shown here is derived from an EMBL/GenBank/DDBJ whole genome shotgun (WGS) entry which is preliminary data.</text>
</comment>
<dbReference type="EMBL" id="LUUH01000077">
    <property type="protein sequence ID" value="OAI00418.1"/>
    <property type="molecule type" value="Genomic_DNA"/>
</dbReference>
<evidence type="ECO:0000313" key="2">
    <source>
        <dbReference type="Proteomes" id="UP000077763"/>
    </source>
</evidence>
<keyword evidence="1" id="KW-0808">Transferase</keyword>
<organism evidence="1 2">
    <name type="scientific">Methylomonas methanica</name>
    <dbReference type="NCBI Taxonomy" id="421"/>
    <lineage>
        <taxon>Bacteria</taxon>
        <taxon>Pseudomonadati</taxon>
        <taxon>Pseudomonadota</taxon>
        <taxon>Gammaproteobacteria</taxon>
        <taxon>Methylococcales</taxon>
        <taxon>Methylococcaceae</taxon>
        <taxon>Methylomonas</taxon>
    </lineage>
</organism>
<reference evidence="1 2" key="1">
    <citation type="submission" date="2016-03" db="EMBL/GenBank/DDBJ databases">
        <authorList>
            <person name="Ploux O."/>
        </authorList>
    </citation>
    <scope>NUCLEOTIDE SEQUENCE [LARGE SCALE GENOMIC DNA]</scope>
    <source>
        <strain evidence="1 2">R-45371</strain>
    </source>
</reference>
<evidence type="ECO:0000313" key="1">
    <source>
        <dbReference type="EMBL" id="OAI00418.1"/>
    </source>
</evidence>
<dbReference type="GO" id="GO:0016740">
    <property type="term" value="F:transferase activity"/>
    <property type="evidence" value="ECO:0007669"/>
    <property type="project" value="UniProtKB-KW"/>
</dbReference>
<dbReference type="AlphaFoldDB" id="A0A177M3X0"/>
<name>A0A177M3X0_METMH</name>
<dbReference type="InterPro" id="IPR010235">
    <property type="entry name" value="HepT"/>
</dbReference>
<dbReference type="Proteomes" id="UP000077763">
    <property type="component" value="Unassembled WGS sequence"/>
</dbReference>
<dbReference type="RefSeq" id="WP_064037905.1">
    <property type="nucleotide sequence ID" value="NZ_LUUH01000077.1"/>
</dbReference>
<sequence>MIDYDKLKKSLRQLELQFANYQRIAQRKDLSELDKEAIAESVIQRFETCYDCVWKHLKRYLIEALGLPDVPNSPKPIFRIAAENRLLQAPTEQWLSYADARIQTSHDYDGEKAKIALALMADFIADATALYQTLTGEQWA</sequence>
<protein>
    <submittedName>
        <fullName evidence="1">Nucleotidyltransferase</fullName>
    </submittedName>
</protein>
<gene>
    <name evidence="1" type="ORF">A1353_01610</name>
</gene>
<dbReference type="Pfam" id="PF08780">
    <property type="entry name" value="NTase_sub_bind"/>
    <property type="match status" value="1"/>
</dbReference>
<dbReference type="SUPFAM" id="SSF81593">
    <property type="entry name" value="Nucleotidyltransferase substrate binding subunit/domain"/>
    <property type="match status" value="1"/>
</dbReference>